<evidence type="ECO:0000313" key="2">
    <source>
        <dbReference type="EMBL" id="KZP24853.1"/>
    </source>
</evidence>
<feature type="compositionally biased region" description="Polar residues" evidence="1">
    <location>
        <begin position="242"/>
        <end position="257"/>
    </location>
</feature>
<dbReference type="OrthoDB" id="2683368at2759"/>
<proteinExistence type="predicted"/>
<name>A0A166NBZ6_9AGAM</name>
<dbReference type="EMBL" id="KV417524">
    <property type="protein sequence ID" value="KZP24853.1"/>
    <property type="molecule type" value="Genomic_DNA"/>
</dbReference>
<evidence type="ECO:0000256" key="1">
    <source>
        <dbReference type="SAM" id="MobiDB-lite"/>
    </source>
</evidence>
<feature type="region of interest" description="Disordered" evidence="1">
    <location>
        <begin position="210"/>
        <end position="331"/>
    </location>
</feature>
<dbReference type="AlphaFoldDB" id="A0A166NBZ6"/>
<accession>A0A166NBZ6</accession>
<evidence type="ECO:0000313" key="3">
    <source>
        <dbReference type="Proteomes" id="UP000076532"/>
    </source>
</evidence>
<dbReference type="Proteomes" id="UP000076532">
    <property type="component" value="Unassembled WGS sequence"/>
</dbReference>
<feature type="compositionally biased region" description="Basic and acidic residues" evidence="1">
    <location>
        <begin position="276"/>
        <end position="287"/>
    </location>
</feature>
<keyword evidence="3" id="KW-1185">Reference proteome</keyword>
<evidence type="ECO:0008006" key="4">
    <source>
        <dbReference type="Google" id="ProtNLM"/>
    </source>
</evidence>
<protein>
    <recommendedName>
        <fullName evidence="4">Mso1 N-terminal domain-containing protein</fullName>
    </recommendedName>
</protein>
<sequence>MIARTAPLAQPSAPRMVFPLVRDLDRRTVDSLSSRQVRPQQSMAAMPSRDRDRSQPPPSAQSRQRLQRIDTNTRSGANRRELDSLTSASSGGSSFMDRMKSGGSSRTSWEEDRKPVPEATSKSQDYNNDAPISGHGQTLWERLANAAGTLNIDVGKAWVATLTVQPGEETPPNQESRLTRAMKAYHLAKARNPTDLPEWLFEDHERRTHGRVHSITSNGDAERRPSTTTTHSRGLRGVYDAASTSSPSVRPNANPTRSRLADEHAMYSKATNRLNALRDARRYRGGSDDNYPMDNNYGTSNRAGRATSAGNYDLGVHPPPKSGLPTGPRRM</sequence>
<feature type="compositionally biased region" description="Low complexity" evidence="1">
    <location>
        <begin position="84"/>
        <end position="94"/>
    </location>
</feature>
<reference evidence="2 3" key="1">
    <citation type="journal article" date="2016" name="Mol. Biol. Evol.">
        <title>Comparative Genomics of Early-Diverging Mushroom-Forming Fungi Provides Insights into the Origins of Lignocellulose Decay Capabilities.</title>
        <authorList>
            <person name="Nagy L.G."/>
            <person name="Riley R."/>
            <person name="Tritt A."/>
            <person name="Adam C."/>
            <person name="Daum C."/>
            <person name="Floudas D."/>
            <person name="Sun H."/>
            <person name="Yadav J.S."/>
            <person name="Pangilinan J."/>
            <person name="Larsson K.H."/>
            <person name="Matsuura K."/>
            <person name="Barry K."/>
            <person name="Labutti K."/>
            <person name="Kuo R."/>
            <person name="Ohm R.A."/>
            <person name="Bhattacharya S.S."/>
            <person name="Shirouzu T."/>
            <person name="Yoshinaga Y."/>
            <person name="Martin F.M."/>
            <person name="Grigoriev I.V."/>
            <person name="Hibbett D.S."/>
        </authorList>
    </citation>
    <scope>NUCLEOTIDE SEQUENCE [LARGE SCALE GENOMIC DNA]</scope>
    <source>
        <strain evidence="2 3">CBS 109695</strain>
    </source>
</reference>
<feature type="region of interest" description="Disordered" evidence="1">
    <location>
        <begin position="29"/>
        <end position="133"/>
    </location>
</feature>
<gene>
    <name evidence="2" type="ORF">FIBSPDRAFT_1041965</name>
</gene>
<feature type="compositionally biased region" description="Polar residues" evidence="1">
    <location>
        <begin position="60"/>
        <end position="76"/>
    </location>
</feature>
<organism evidence="2 3">
    <name type="scientific">Athelia psychrophila</name>
    <dbReference type="NCBI Taxonomy" id="1759441"/>
    <lineage>
        <taxon>Eukaryota</taxon>
        <taxon>Fungi</taxon>
        <taxon>Dikarya</taxon>
        <taxon>Basidiomycota</taxon>
        <taxon>Agaricomycotina</taxon>
        <taxon>Agaricomycetes</taxon>
        <taxon>Agaricomycetidae</taxon>
        <taxon>Atheliales</taxon>
        <taxon>Atheliaceae</taxon>
        <taxon>Athelia</taxon>
    </lineage>
</organism>
<feature type="compositionally biased region" description="Polar residues" evidence="1">
    <location>
        <begin position="30"/>
        <end position="43"/>
    </location>
</feature>